<name>A0AAD1U4W1_EUPCR</name>
<dbReference type="AlphaFoldDB" id="A0AAD1U4W1"/>
<sequence>MLLTDIYITVERRFRVKICICNLEVETALPNHPFCFFPYKIFGLYDILFK</sequence>
<dbReference type="EMBL" id="CAMPGE010001474">
    <property type="protein sequence ID" value="CAI2360264.1"/>
    <property type="molecule type" value="Genomic_DNA"/>
</dbReference>
<dbReference type="Proteomes" id="UP001295684">
    <property type="component" value="Unassembled WGS sequence"/>
</dbReference>
<protein>
    <submittedName>
        <fullName evidence="1">Uncharacterized protein</fullName>
    </submittedName>
</protein>
<comment type="caution">
    <text evidence="1">The sequence shown here is derived from an EMBL/GenBank/DDBJ whole genome shotgun (WGS) entry which is preliminary data.</text>
</comment>
<evidence type="ECO:0000313" key="2">
    <source>
        <dbReference type="Proteomes" id="UP001295684"/>
    </source>
</evidence>
<proteinExistence type="predicted"/>
<organism evidence="1 2">
    <name type="scientific">Euplotes crassus</name>
    <dbReference type="NCBI Taxonomy" id="5936"/>
    <lineage>
        <taxon>Eukaryota</taxon>
        <taxon>Sar</taxon>
        <taxon>Alveolata</taxon>
        <taxon>Ciliophora</taxon>
        <taxon>Intramacronucleata</taxon>
        <taxon>Spirotrichea</taxon>
        <taxon>Hypotrichia</taxon>
        <taxon>Euplotida</taxon>
        <taxon>Euplotidae</taxon>
        <taxon>Moneuplotes</taxon>
    </lineage>
</organism>
<keyword evidence="2" id="KW-1185">Reference proteome</keyword>
<reference evidence="1" key="1">
    <citation type="submission" date="2023-07" db="EMBL/GenBank/DDBJ databases">
        <authorList>
            <consortium name="AG Swart"/>
            <person name="Singh M."/>
            <person name="Singh A."/>
            <person name="Seah K."/>
            <person name="Emmerich C."/>
        </authorList>
    </citation>
    <scope>NUCLEOTIDE SEQUENCE</scope>
    <source>
        <strain evidence="1">DP1</strain>
    </source>
</reference>
<gene>
    <name evidence="1" type="ORF">ECRASSUSDP1_LOCUS1563</name>
</gene>
<accession>A0AAD1U4W1</accession>
<evidence type="ECO:0000313" key="1">
    <source>
        <dbReference type="EMBL" id="CAI2360264.1"/>
    </source>
</evidence>